<evidence type="ECO:0000313" key="5">
    <source>
        <dbReference type="Proteomes" id="UP000494222"/>
    </source>
</evidence>
<dbReference type="EMBL" id="VZOJ01000002">
    <property type="protein sequence ID" value="KAB0644552.1"/>
    <property type="molecule type" value="Genomic_DNA"/>
</dbReference>
<organism evidence="2 4">
    <name type="scientific">Burkholderia latens</name>
    <dbReference type="NCBI Taxonomy" id="488446"/>
    <lineage>
        <taxon>Bacteria</taxon>
        <taxon>Pseudomonadati</taxon>
        <taxon>Pseudomonadota</taxon>
        <taxon>Betaproteobacteria</taxon>
        <taxon>Burkholderiales</taxon>
        <taxon>Burkholderiaceae</taxon>
        <taxon>Burkholderia</taxon>
        <taxon>Burkholderia cepacia complex</taxon>
    </lineage>
</organism>
<feature type="transmembrane region" description="Helical" evidence="1">
    <location>
        <begin position="55"/>
        <end position="76"/>
    </location>
</feature>
<evidence type="ECO:0000256" key="1">
    <source>
        <dbReference type="SAM" id="Phobius"/>
    </source>
</evidence>
<keyword evidence="4" id="KW-1185">Reference proteome</keyword>
<reference evidence="3 5" key="2">
    <citation type="submission" date="2019-09" db="EMBL/GenBank/DDBJ databases">
        <authorList>
            <person name="Depoorter E."/>
        </authorList>
    </citation>
    <scope>NUCLEOTIDE SEQUENCE [LARGE SCALE GENOMIC DNA]</scope>
    <source>
        <strain evidence="3">LMG 24064</strain>
    </source>
</reference>
<protein>
    <submittedName>
        <fullName evidence="2">Uncharacterized protein</fullName>
    </submittedName>
</protein>
<sequence length="111" mass="11824">MSNTTTMSKRIFATMDGVRVGGVTRLIALSLPISTFIVMFSIGSMFGHPMPKNGVAAFLTLTVAYLAATAFTVTVWNENGPLREGDRFVLIAAATASVALGLLAASYFWVM</sequence>
<dbReference type="OrthoDB" id="9969019at2"/>
<proteinExistence type="predicted"/>
<accession>A0A6H9STJ0</accession>
<keyword evidence="1" id="KW-0812">Transmembrane</keyword>
<feature type="transmembrane region" description="Helical" evidence="1">
    <location>
        <begin position="88"/>
        <end position="110"/>
    </location>
</feature>
<dbReference type="RefSeq" id="WP_151062582.1">
    <property type="nucleotide sequence ID" value="NZ_CABVPL010000004.1"/>
</dbReference>
<keyword evidence="1" id="KW-0472">Membrane</keyword>
<evidence type="ECO:0000313" key="4">
    <source>
        <dbReference type="Proteomes" id="UP000430232"/>
    </source>
</evidence>
<dbReference type="AlphaFoldDB" id="A0A6H9STJ0"/>
<gene>
    <name evidence="3" type="ORF">BLA24064_00762</name>
    <name evidence="2" type="ORF">F7R21_01760</name>
</gene>
<feature type="transmembrane region" description="Helical" evidence="1">
    <location>
        <begin position="20"/>
        <end position="43"/>
    </location>
</feature>
<evidence type="ECO:0000313" key="2">
    <source>
        <dbReference type="EMBL" id="KAB0644552.1"/>
    </source>
</evidence>
<dbReference type="EMBL" id="CABVPL010000004">
    <property type="protein sequence ID" value="VWB19879.1"/>
    <property type="molecule type" value="Genomic_DNA"/>
</dbReference>
<evidence type="ECO:0000313" key="3">
    <source>
        <dbReference type="EMBL" id="VWB19879.1"/>
    </source>
</evidence>
<dbReference type="Proteomes" id="UP000430232">
    <property type="component" value="Unassembled WGS sequence"/>
</dbReference>
<name>A0A6H9STJ0_9BURK</name>
<dbReference type="GeneID" id="99788034"/>
<keyword evidence="1" id="KW-1133">Transmembrane helix</keyword>
<reference evidence="2 4" key="1">
    <citation type="submission" date="2019-09" db="EMBL/GenBank/DDBJ databases">
        <title>Draft genome sequences of 48 bacterial type strains from the CCUG.</title>
        <authorList>
            <person name="Tunovic T."/>
            <person name="Pineiro-Iglesias B."/>
            <person name="Unosson C."/>
            <person name="Inganas E."/>
            <person name="Ohlen M."/>
            <person name="Cardew S."/>
            <person name="Jensie-Markopoulos S."/>
            <person name="Salva-Serra F."/>
            <person name="Jaen-Luchoro D."/>
            <person name="Karlsson R."/>
            <person name="Svensson-Stadler L."/>
            <person name="Chun J."/>
            <person name="Moore E."/>
        </authorList>
    </citation>
    <scope>NUCLEOTIDE SEQUENCE [LARGE SCALE GENOMIC DNA]</scope>
    <source>
        <strain evidence="2 4">CCUG 54555</strain>
    </source>
</reference>
<dbReference type="Proteomes" id="UP000494222">
    <property type="component" value="Unassembled WGS sequence"/>
</dbReference>